<organism evidence="2 3">
    <name type="scientific">Microbacterium profundi</name>
    <dbReference type="NCBI Taxonomy" id="450380"/>
    <lineage>
        <taxon>Bacteria</taxon>
        <taxon>Bacillati</taxon>
        <taxon>Actinomycetota</taxon>
        <taxon>Actinomycetes</taxon>
        <taxon>Micrococcales</taxon>
        <taxon>Microbacteriaceae</taxon>
        <taxon>Microbacterium</taxon>
    </lineage>
</organism>
<name>A0ABV3LKL0_9MICO</name>
<dbReference type="InterPro" id="IPR010985">
    <property type="entry name" value="Ribbon_hlx_hlx"/>
</dbReference>
<dbReference type="Proteomes" id="UP001553715">
    <property type="component" value="Unassembled WGS sequence"/>
</dbReference>
<keyword evidence="3" id="KW-1185">Reference proteome</keyword>
<evidence type="ECO:0000313" key="2">
    <source>
        <dbReference type="EMBL" id="MEW1976456.1"/>
    </source>
</evidence>
<dbReference type="SUPFAM" id="SSF47598">
    <property type="entry name" value="Ribbon-helix-helix"/>
    <property type="match status" value="1"/>
</dbReference>
<dbReference type="Pfam" id="PF22513">
    <property type="entry name" value="FitA-like_RHH"/>
    <property type="match status" value="1"/>
</dbReference>
<dbReference type="EMBL" id="JBFBMH010000031">
    <property type="protein sequence ID" value="MEW1976456.1"/>
    <property type="molecule type" value="Genomic_DNA"/>
</dbReference>
<reference evidence="2 3" key="1">
    <citation type="submission" date="2024-06" db="EMBL/GenBank/DDBJ databases">
        <title>The Natural Products Discovery Center: Release of the First 8490 Sequenced Strains for Exploring Actinobacteria Biosynthetic Diversity.</title>
        <authorList>
            <person name="Kalkreuter E."/>
            <person name="Kautsar S.A."/>
            <person name="Yang D."/>
            <person name="Bader C.D."/>
            <person name="Teijaro C.N."/>
            <person name="Fluegel L."/>
            <person name="Davis C.M."/>
            <person name="Simpson J.R."/>
            <person name="Lauterbach L."/>
            <person name="Steele A.D."/>
            <person name="Gui C."/>
            <person name="Meng S."/>
            <person name="Li G."/>
            <person name="Viehrig K."/>
            <person name="Ye F."/>
            <person name="Su P."/>
            <person name="Kiefer A.F."/>
            <person name="Nichols A."/>
            <person name="Cepeda A.J."/>
            <person name="Yan W."/>
            <person name="Fan B."/>
            <person name="Jiang Y."/>
            <person name="Adhikari A."/>
            <person name="Zheng C.-J."/>
            <person name="Schuster L."/>
            <person name="Cowan T.M."/>
            <person name="Smanski M.J."/>
            <person name="Chevrette M.G."/>
            <person name="De Carvalho L.P.S."/>
            <person name="Shen B."/>
        </authorList>
    </citation>
    <scope>NUCLEOTIDE SEQUENCE [LARGE SCALE GENOMIC DNA]</scope>
    <source>
        <strain evidence="2 3">NPDC077434</strain>
    </source>
</reference>
<comment type="caution">
    <text evidence="2">The sequence shown here is derived from an EMBL/GenBank/DDBJ whole genome shotgun (WGS) entry which is preliminary data.</text>
</comment>
<dbReference type="RefSeq" id="WP_033105357.1">
    <property type="nucleotide sequence ID" value="NZ_JAJVKR010000002.1"/>
</dbReference>
<gene>
    <name evidence="2" type="ORF">AB0301_15475</name>
</gene>
<accession>A0ABV3LKL0</accession>
<dbReference type="InterPro" id="IPR053853">
    <property type="entry name" value="FitA-like_RHH"/>
</dbReference>
<evidence type="ECO:0000259" key="1">
    <source>
        <dbReference type="Pfam" id="PF22513"/>
    </source>
</evidence>
<evidence type="ECO:0000313" key="3">
    <source>
        <dbReference type="Proteomes" id="UP001553715"/>
    </source>
</evidence>
<feature type="domain" description="Antitoxin FitA-like ribbon-helix-helix" evidence="1">
    <location>
        <begin position="2"/>
        <end position="38"/>
    </location>
</feature>
<proteinExistence type="predicted"/>
<protein>
    <recommendedName>
        <fullName evidence="1">Antitoxin FitA-like ribbon-helix-helix domain-containing protein</fullName>
    </recommendedName>
</protein>
<sequence length="76" mass="8563">MPNVLIRDLPPEVHAVLAQRAEHNGQSLQQYLTQELTRLARKRDNAELTAAISARGDRISLSAEEIMEAIRRGRSE</sequence>